<evidence type="ECO:0000313" key="2">
    <source>
        <dbReference type="EMBL" id="GIX95312.1"/>
    </source>
</evidence>
<gene>
    <name evidence="2" type="ORF">CEXT_726671</name>
</gene>
<dbReference type="Proteomes" id="UP001054945">
    <property type="component" value="Unassembled WGS sequence"/>
</dbReference>
<proteinExistence type="predicted"/>
<feature type="compositionally biased region" description="Basic and acidic residues" evidence="1">
    <location>
        <begin position="1"/>
        <end position="29"/>
    </location>
</feature>
<organism evidence="2 3">
    <name type="scientific">Caerostris extrusa</name>
    <name type="common">Bark spider</name>
    <name type="synonym">Caerostris bankana</name>
    <dbReference type="NCBI Taxonomy" id="172846"/>
    <lineage>
        <taxon>Eukaryota</taxon>
        <taxon>Metazoa</taxon>
        <taxon>Ecdysozoa</taxon>
        <taxon>Arthropoda</taxon>
        <taxon>Chelicerata</taxon>
        <taxon>Arachnida</taxon>
        <taxon>Araneae</taxon>
        <taxon>Araneomorphae</taxon>
        <taxon>Entelegynae</taxon>
        <taxon>Araneoidea</taxon>
        <taxon>Araneidae</taxon>
        <taxon>Caerostris</taxon>
    </lineage>
</organism>
<feature type="compositionally biased region" description="Basic residues" evidence="1">
    <location>
        <begin position="30"/>
        <end position="39"/>
    </location>
</feature>
<accession>A0AAV4PD15</accession>
<dbReference type="EMBL" id="BPLR01004492">
    <property type="protein sequence ID" value="GIX95312.1"/>
    <property type="molecule type" value="Genomic_DNA"/>
</dbReference>
<comment type="caution">
    <text evidence="2">The sequence shown here is derived from an EMBL/GenBank/DDBJ whole genome shotgun (WGS) entry which is preliminary data.</text>
</comment>
<sequence length="75" mass="8853">MLPGKRGNDEGVEKLIKDSDQDTQRDQKKQKLVKGMNRKTKTDQRHEESCQGQKNWSKTRKNGPLRRILMKEMKN</sequence>
<dbReference type="AlphaFoldDB" id="A0AAV4PD15"/>
<reference evidence="2 3" key="1">
    <citation type="submission" date="2021-06" db="EMBL/GenBank/DDBJ databases">
        <title>Caerostris extrusa draft genome.</title>
        <authorList>
            <person name="Kono N."/>
            <person name="Arakawa K."/>
        </authorList>
    </citation>
    <scope>NUCLEOTIDE SEQUENCE [LARGE SCALE GENOMIC DNA]</scope>
</reference>
<protein>
    <submittedName>
        <fullName evidence="2">Uncharacterized protein</fullName>
    </submittedName>
</protein>
<name>A0AAV4PD15_CAEEX</name>
<feature type="region of interest" description="Disordered" evidence="1">
    <location>
        <begin position="1"/>
        <end position="75"/>
    </location>
</feature>
<evidence type="ECO:0000313" key="3">
    <source>
        <dbReference type="Proteomes" id="UP001054945"/>
    </source>
</evidence>
<evidence type="ECO:0000256" key="1">
    <source>
        <dbReference type="SAM" id="MobiDB-lite"/>
    </source>
</evidence>
<feature type="compositionally biased region" description="Basic and acidic residues" evidence="1">
    <location>
        <begin position="40"/>
        <end position="49"/>
    </location>
</feature>
<keyword evidence="3" id="KW-1185">Reference proteome</keyword>